<evidence type="ECO:0000313" key="2">
    <source>
        <dbReference type="EMBL" id="UWQ58552.1"/>
    </source>
</evidence>
<dbReference type="InterPro" id="IPR052164">
    <property type="entry name" value="Anthracycline_SecMetBiosynth"/>
</dbReference>
<dbReference type="PROSITE" id="PS51819">
    <property type="entry name" value="VOC"/>
    <property type="match status" value="1"/>
</dbReference>
<dbReference type="SUPFAM" id="SSF54593">
    <property type="entry name" value="Glyoxalase/Bleomycin resistance protein/Dihydroxybiphenyl dioxygenase"/>
    <property type="match status" value="1"/>
</dbReference>
<gene>
    <name evidence="2" type="ORF">K3722_19065</name>
</gene>
<protein>
    <submittedName>
        <fullName evidence="2">VOC family protein</fullName>
    </submittedName>
</protein>
<reference evidence="2" key="1">
    <citation type="submission" date="2021-08" db="EMBL/GenBank/DDBJ databases">
        <authorList>
            <person name="Nwanade C."/>
            <person name="Wang M."/>
            <person name="Masoudi A."/>
            <person name="Yu Z."/>
            <person name="Liu J."/>
        </authorList>
    </citation>
    <scope>NUCLEOTIDE SEQUENCE</scope>
    <source>
        <strain evidence="2">S141</strain>
    </source>
</reference>
<keyword evidence="3" id="KW-1185">Reference proteome</keyword>
<dbReference type="Gene3D" id="3.10.180.10">
    <property type="entry name" value="2,3-Dihydroxybiphenyl 1,2-Dioxygenase, domain 1"/>
    <property type="match status" value="1"/>
</dbReference>
<dbReference type="PANTHER" id="PTHR33993:SF5">
    <property type="entry name" value="GLYOXALASE"/>
    <property type="match status" value="1"/>
</dbReference>
<dbReference type="InterPro" id="IPR004360">
    <property type="entry name" value="Glyas_Fos-R_dOase_dom"/>
</dbReference>
<organism evidence="2 3">
    <name type="scientific">Leisingera caerulea</name>
    <name type="common">Phaeobacter caeruleus</name>
    <dbReference type="NCBI Taxonomy" id="506591"/>
    <lineage>
        <taxon>Bacteria</taxon>
        <taxon>Pseudomonadati</taxon>
        <taxon>Pseudomonadota</taxon>
        <taxon>Alphaproteobacteria</taxon>
        <taxon>Rhodobacterales</taxon>
        <taxon>Roseobacteraceae</taxon>
        <taxon>Leisingera</taxon>
    </lineage>
</organism>
<dbReference type="EMBL" id="CP081078">
    <property type="protein sequence ID" value="UWQ58552.1"/>
    <property type="molecule type" value="Genomic_DNA"/>
</dbReference>
<dbReference type="Pfam" id="PF00903">
    <property type="entry name" value="Glyoxalase"/>
    <property type="match status" value="1"/>
</dbReference>
<accession>A0ABY5WW51</accession>
<evidence type="ECO:0000259" key="1">
    <source>
        <dbReference type="PROSITE" id="PS51819"/>
    </source>
</evidence>
<dbReference type="InterPro" id="IPR037523">
    <property type="entry name" value="VOC_core"/>
</dbReference>
<sequence length="133" mass="14562">MARVTGIGGVFIKARGEAKALAAWYRDHLGLALEDFGGAVLNWQDDTAEDGGLTVWATADPDGTWFAPSTATFMINYRIDDMDGIIAQLTAAGIPILQGPQTHENGRFAWIMDPEGNKVELWEPKLWDENNKG</sequence>
<dbReference type="Proteomes" id="UP001058184">
    <property type="component" value="Chromosome"/>
</dbReference>
<feature type="domain" description="VOC" evidence="1">
    <location>
        <begin position="6"/>
        <end position="124"/>
    </location>
</feature>
<evidence type="ECO:0000313" key="3">
    <source>
        <dbReference type="Proteomes" id="UP001058184"/>
    </source>
</evidence>
<proteinExistence type="predicted"/>
<dbReference type="PANTHER" id="PTHR33993">
    <property type="entry name" value="GLYOXALASE-RELATED"/>
    <property type="match status" value="1"/>
</dbReference>
<name>A0ABY5WW51_LEICA</name>
<dbReference type="InterPro" id="IPR029068">
    <property type="entry name" value="Glyas_Bleomycin-R_OHBP_Dase"/>
</dbReference>
<dbReference type="RefSeq" id="WP_260002569.1">
    <property type="nucleotide sequence ID" value="NZ_CP081078.1"/>
</dbReference>